<comment type="caution">
    <text evidence="2">The sequence shown here is derived from an EMBL/GenBank/DDBJ whole genome shotgun (WGS) entry which is preliminary data.</text>
</comment>
<protein>
    <submittedName>
        <fullName evidence="2">Uncharacterized protein</fullName>
    </submittedName>
</protein>
<name>A0A918IPH2_9ACTN</name>
<proteinExistence type="predicted"/>
<gene>
    <name evidence="2" type="ORF">GCM10010339_94110</name>
</gene>
<organism evidence="2 3">
    <name type="scientific">Streptomyces alanosinicus</name>
    <dbReference type="NCBI Taxonomy" id="68171"/>
    <lineage>
        <taxon>Bacteria</taxon>
        <taxon>Bacillati</taxon>
        <taxon>Actinomycetota</taxon>
        <taxon>Actinomycetes</taxon>
        <taxon>Kitasatosporales</taxon>
        <taxon>Streptomycetaceae</taxon>
        <taxon>Streptomyces</taxon>
    </lineage>
</organism>
<dbReference type="Proteomes" id="UP000655443">
    <property type="component" value="Unassembled WGS sequence"/>
</dbReference>
<accession>A0A918IPH2</accession>
<evidence type="ECO:0000256" key="1">
    <source>
        <dbReference type="SAM" id="MobiDB-lite"/>
    </source>
</evidence>
<evidence type="ECO:0000313" key="2">
    <source>
        <dbReference type="EMBL" id="GGW24290.1"/>
    </source>
</evidence>
<reference evidence="2" key="1">
    <citation type="journal article" date="2014" name="Int. J. Syst. Evol. Microbiol.">
        <title>Complete genome sequence of Corynebacterium casei LMG S-19264T (=DSM 44701T), isolated from a smear-ripened cheese.</title>
        <authorList>
            <consortium name="US DOE Joint Genome Institute (JGI-PGF)"/>
            <person name="Walter F."/>
            <person name="Albersmeier A."/>
            <person name="Kalinowski J."/>
            <person name="Ruckert C."/>
        </authorList>
    </citation>
    <scope>NUCLEOTIDE SEQUENCE</scope>
    <source>
        <strain evidence="2">JCM 4714</strain>
    </source>
</reference>
<dbReference type="RefSeq" id="WP_189960017.1">
    <property type="nucleotide sequence ID" value="NZ_BMVG01000089.1"/>
</dbReference>
<dbReference type="EMBL" id="BMVG01000089">
    <property type="protein sequence ID" value="GGW24290.1"/>
    <property type="molecule type" value="Genomic_DNA"/>
</dbReference>
<dbReference type="AlphaFoldDB" id="A0A918IPH2"/>
<feature type="region of interest" description="Disordered" evidence="1">
    <location>
        <begin position="171"/>
        <end position="195"/>
    </location>
</feature>
<keyword evidence="3" id="KW-1185">Reference proteome</keyword>
<sequence length="195" mass="21567">MDAQFDSIHRVFAEALSLNTAVAEQHDAWLHRLLRETVPLIHEVEKLVALLVACALKSGWSNDRVVCSMGRPAGDLSHWRTADAQVAADAAVGDEPSDNWNMATGEAYLGAQWAVENHEYLRQRAYQLMRLLLLHETSSYAADGLTWIDEKSRRCIQNGWFLQAKRAASRRASAADSNDQGAEEPPTAEVPAKSA</sequence>
<evidence type="ECO:0000313" key="3">
    <source>
        <dbReference type="Proteomes" id="UP000655443"/>
    </source>
</evidence>
<reference evidence="2" key="2">
    <citation type="submission" date="2020-09" db="EMBL/GenBank/DDBJ databases">
        <authorList>
            <person name="Sun Q."/>
            <person name="Ohkuma M."/>
        </authorList>
    </citation>
    <scope>NUCLEOTIDE SEQUENCE</scope>
    <source>
        <strain evidence="2">JCM 4714</strain>
    </source>
</reference>